<keyword evidence="2" id="KW-0472">Membrane</keyword>
<reference evidence="3 4" key="1">
    <citation type="journal article" date="2019" name="Microorganisms">
        <title>Paenibacillus lutrae sp. nov., A Chitinolytic Species Isolated from A River Otter in Castril Natural Park, Granada, Spain.</title>
        <authorList>
            <person name="Rodriguez M."/>
            <person name="Reina J.C."/>
            <person name="Bejar V."/>
            <person name="Llamas I."/>
        </authorList>
    </citation>
    <scope>NUCLEOTIDE SEQUENCE [LARGE SCALE GENOMIC DNA]</scope>
    <source>
        <strain evidence="3 4">N10</strain>
    </source>
</reference>
<comment type="caution">
    <text evidence="3">The sequence shown here is derived from an EMBL/GenBank/DDBJ whole genome shotgun (WGS) entry which is preliminary data.</text>
</comment>
<evidence type="ECO:0000313" key="4">
    <source>
        <dbReference type="Proteomes" id="UP000490800"/>
    </source>
</evidence>
<dbReference type="RefSeq" id="WP_157337510.1">
    <property type="nucleotide sequence ID" value="NZ_RHLK01000011.1"/>
</dbReference>
<dbReference type="InterPro" id="IPR049500">
    <property type="entry name" value="Peptidase_M50B-like"/>
</dbReference>
<dbReference type="AlphaFoldDB" id="A0A7X3FKH0"/>
<gene>
    <name evidence="3" type="ORF">EDM21_17335</name>
</gene>
<feature type="transmembrane region" description="Helical" evidence="2">
    <location>
        <begin position="194"/>
        <end position="217"/>
    </location>
</feature>
<dbReference type="OrthoDB" id="158445at2"/>
<evidence type="ECO:0000256" key="2">
    <source>
        <dbReference type="SAM" id="Phobius"/>
    </source>
</evidence>
<name>A0A7X3FKH0_9BACL</name>
<feature type="transmembrane region" description="Helical" evidence="2">
    <location>
        <begin position="149"/>
        <end position="174"/>
    </location>
</feature>
<evidence type="ECO:0000256" key="1">
    <source>
        <dbReference type="SAM" id="MobiDB-lite"/>
    </source>
</evidence>
<proteinExistence type="predicted"/>
<dbReference type="EMBL" id="RHLK01000011">
    <property type="protein sequence ID" value="MVP01263.1"/>
    <property type="molecule type" value="Genomic_DNA"/>
</dbReference>
<organism evidence="3 4">
    <name type="scientific">Paenibacillus lutrae</name>
    <dbReference type="NCBI Taxonomy" id="2078573"/>
    <lineage>
        <taxon>Bacteria</taxon>
        <taxon>Bacillati</taxon>
        <taxon>Bacillota</taxon>
        <taxon>Bacilli</taxon>
        <taxon>Bacillales</taxon>
        <taxon>Paenibacillaceae</taxon>
        <taxon>Paenibacillus</taxon>
    </lineage>
</organism>
<feature type="transmembrane region" description="Helical" evidence="2">
    <location>
        <begin position="102"/>
        <end position="119"/>
    </location>
</feature>
<accession>A0A7X3FKH0</accession>
<keyword evidence="2" id="KW-1133">Transmembrane helix</keyword>
<dbReference type="Proteomes" id="UP000490800">
    <property type="component" value="Unassembled WGS sequence"/>
</dbReference>
<keyword evidence="2" id="KW-0812">Transmembrane</keyword>
<evidence type="ECO:0000313" key="3">
    <source>
        <dbReference type="EMBL" id="MVP01263.1"/>
    </source>
</evidence>
<protein>
    <submittedName>
        <fullName evidence="3">M50 family peptidase</fullName>
    </submittedName>
</protein>
<feature type="region of interest" description="Disordered" evidence="1">
    <location>
        <begin position="221"/>
        <end position="246"/>
    </location>
</feature>
<keyword evidence="4" id="KW-1185">Reference proteome</keyword>
<feature type="transmembrane region" description="Helical" evidence="2">
    <location>
        <begin position="73"/>
        <end position="95"/>
    </location>
</feature>
<feature type="transmembrane region" description="Helical" evidence="2">
    <location>
        <begin position="125"/>
        <end position="142"/>
    </location>
</feature>
<sequence length="246" mass="26512">MSAWVKTILLLIGSALLTQFIPFSEYFRNLDTMIHEFGHAAMTMALSGKVMAIVLNADHSGVTYSSVSSSWKLLPISMAGYIAASLFAVFLFWAYARGKQRLGLQLMTGVAILSLILFVRNTFGVGWLIGFILLNVLVLAFTSGFIRNAYYLIIAFLCLEESVYGPLTLTMLAAGKPGQAGDATNLASFTGVPAIGWGVLFLAISLWCAKTAIQYFLGGSKGSRSRSGGGRKASPSSSVYVPQHRE</sequence>
<dbReference type="Pfam" id="PF13398">
    <property type="entry name" value="Peptidase_M50B"/>
    <property type="match status" value="1"/>
</dbReference>